<reference evidence="1 2" key="1">
    <citation type="journal article" date="2015" name="Fungal Genet. Biol.">
        <title>Evolution of novel wood decay mechanisms in Agaricales revealed by the genome sequences of Fistulina hepatica and Cylindrobasidium torrendii.</title>
        <authorList>
            <person name="Floudas D."/>
            <person name="Held B.W."/>
            <person name="Riley R."/>
            <person name="Nagy L.G."/>
            <person name="Koehler G."/>
            <person name="Ransdell A.S."/>
            <person name="Younus H."/>
            <person name="Chow J."/>
            <person name="Chiniquy J."/>
            <person name="Lipzen A."/>
            <person name="Tritt A."/>
            <person name="Sun H."/>
            <person name="Haridas S."/>
            <person name="LaButti K."/>
            <person name="Ohm R.A."/>
            <person name="Kues U."/>
            <person name="Blanchette R.A."/>
            <person name="Grigoriev I.V."/>
            <person name="Minto R.E."/>
            <person name="Hibbett D.S."/>
        </authorList>
    </citation>
    <scope>NUCLEOTIDE SEQUENCE [LARGE SCALE GENOMIC DNA]</scope>
    <source>
        <strain evidence="1 2">ATCC 64428</strain>
    </source>
</reference>
<sequence length="158" mass="17947">MPFIGIATHEQVNRHGQPISPHWTIVLSNTPHFNDEVHCYHIVNQDPGWSKPPVRVRLLQDSPTIIGIVLVAHVAQPMPELDAYFAAAPLCYRQDRSGLFMWSCESWVINALSVLADAQPGLLPVRAEHVYERVHARIEEMRRLKRQSSSSRLVVTNL</sequence>
<accession>A0A0D7AK80</accession>
<dbReference type="EMBL" id="KN881646">
    <property type="protein sequence ID" value="KIY52002.1"/>
    <property type="molecule type" value="Genomic_DNA"/>
</dbReference>
<name>A0A0D7AK80_9AGAR</name>
<protein>
    <submittedName>
        <fullName evidence="1">Uncharacterized protein</fullName>
    </submittedName>
</protein>
<keyword evidence="2" id="KW-1185">Reference proteome</keyword>
<evidence type="ECO:0000313" key="1">
    <source>
        <dbReference type="EMBL" id="KIY52002.1"/>
    </source>
</evidence>
<gene>
    <name evidence="1" type="ORF">FISHEDRAFT_56240</name>
</gene>
<dbReference type="AlphaFoldDB" id="A0A0D7AK80"/>
<proteinExistence type="predicted"/>
<evidence type="ECO:0000313" key="2">
    <source>
        <dbReference type="Proteomes" id="UP000054144"/>
    </source>
</evidence>
<dbReference type="OrthoDB" id="2957013at2759"/>
<dbReference type="Proteomes" id="UP000054144">
    <property type="component" value="Unassembled WGS sequence"/>
</dbReference>
<organism evidence="1 2">
    <name type="scientific">Fistulina hepatica ATCC 64428</name>
    <dbReference type="NCBI Taxonomy" id="1128425"/>
    <lineage>
        <taxon>Eukaryota</taxon>
        <taxon>Fungi</taxon>
        <taxon>Dikarya</taxon>
        <taxon>Basidiomycota</taxon>
        <taxon>Agaricomycotina</taxon>
        <taxon>Agaricomycetes</taxon>
        <taxon>Agaricomycetidae</taxon>
        <taxon>Agaricales</taxon>
        <taxon>Fistulinaceae</taxon>
        <taxon>Fistulina</taxon>
    </lineage>
</organism>